<organism evidence="1 2">
    <name type="scientific">Candidatus Nomurabacteria bacterium RIFCSPHIGHO2_12_FULL_37_29</name>
    <dbReference type="NCBI Taxonomy" id="1801759"/>
    <lineage>
        <taxon>Bacteria</taxon>
        <taxon>Candidatus Nomuraibacteriota</taxon>
    </lineage>
</organism>
<proteinExistence type="predicted"/>
<evidence type="ECO:0000313" key="1">
    <source>
        <dbReference type="EMBL" id="OGI79285.1"/>
    </source>
</evidence>
<evidence type="ECO:0000313" key="2">
    <source>
        <dbReference type="Proteomes" id="UP000177052"/>
    </source>
</evidence>
<comment type="caution">
    <text evidence="1">The sequence shown here is derived from an EMBL/GenBank/DDBJ whole genome shotgun (WGS) entry which is preliminary data.</text>
</comment>
<accession>A0A1F6WC67</accession>
<reference evidence="1 2" key="1">
    <citation type="journal article" date="2016" name="Nat. Commun.">
        <title>Thousands of microbial genomes shed light on interconnected biogeochemical processes in an aquifer system.</title>
        <authorList>
            <person name="Anantharaman K."/>
            <person name="Brown C.T."/>
            <person name="Hug L.A."/>
            <person name="Sharon I."/>
            <person name="Castelle C.J."/>
            <person name="Probst A.J."/>
            <person name="Thomas B.C."/>
            <person name="Singh A."/>
            <person name="Wilkins M.J."/>
            <person name="Karaoz U."/>
            <person name="Brodie E.L."/>
            <person name="Williams K.H."/>
            <person name="Hubbard S.S."/>
            <person name="Banfield J.F."/>
        </authorList>
    </citation>
    <scope>NUCLEOTIDE SEQUENCE [LARGE SCALE GENOMIC DNA]</scope>
</reference>
<protein>
    <submittedName>
        <fullName evidence="1">Uncharacterized protein</fullName>
    </submittedName>
</protein>
<dbReference type="Proteomes" id="UP000177052">
    <property type="component" value="Unassembled WGS sequence"/>
</dbReference>
<gene>
    <name evidence="1" type="ORF">A3F19_02170</name>
</gene>
<name>A0A1F6WC67_9BACT</name>
<dbReference type="EMBL" id="MFUJ01000016">
    <property type="protein sequence ID" value="OGI79285.1"/>
    <property type="molecule type" value="Genomic_DNA"/>
</dbReference>
<sequence>MKNSLASDLSHVLRELYGMKVLLHVGLKRNSAKGKIDLLAGCDDGSIERYSNTIKALLENRWPTGNFFVCDDSVRFDLPMGSGGVAVCDSALLVRQVEEWIEGRNLGCQHRPWATGYWLPEALCGDLATAETLYDVTDISVRLRELLVPYPASLSKSIVELCADEIRQKLSTLEKLHENATLERELCLSDIMASMVRLAFAHSRRYFRGFRSLEQQARLLRSSDLLIYELALELSRRKRVKDVMSKIKRLI</sequence>
<dbReference type="AlphaFoldDB" id="A0A1F6WC67"/>